<dbReference type="GO" id="GO:0046417">
    <property type="term" value="P:chorismate metabolic process"/>
    <property type="evidence" value="ECO:0007669"/>
    <property type="project" value="InterPro"/>
</dbReference>
<dbReference type="Gene3D" id="1.20.59.10">
    <property type="entry name" value="Chorismate mutase"/>
    <property type="match status" value="1"/>
</dbReference>
<dbReference type="InterPro" id="IPR036979">
    <property type="entry name" value="CM_dom_sf"/>
</dbReference>
<evidence type="ECO:0000259" key="2">
    <source>
        <dbReference type="PROSITE" id="PS51168"/>
    </source>
</evidence>
<feature type="coiled-coil region" evidence="1">
    <location>
        <begin position="6"/>
        <end position="33"/>
    </location>
</feature>
<protein>
    <submittedName>
        <fullName evidence="3">Chorismate mutase</fullName>
    </submittedName>
</protein>
<organism evidence="3 4">
    <name type="scientific">Aeropyrum pernix</name>
    <dbReference type="NCBI Taxonomy" id="56636"/>
    <lineage>
        <taxon>Archaea</taxon>
        <taxon>Thermoproteota</taxon>
        <taxon>Thermoprotei</taxon>
        <taxon>Desulfurococcales</taxon>
        <taxon>Desulfurococcaceae</taxon>
        <taxon>Aeropyrum</taxon>
    </lineage>
</organism>
<evidence type="ECO:0000313" key="3">
    <source>
        <dbReference type="EMBL" id="GBF09353.1"/>
    </source>
</evidence>
<dbReference type="AlphaFoldDB" id="A0A401HA99"/>
<accession>A0A401HA99</accession>
<feature type="domain" description="Chorismate mutase" evidence="2">
    <location>
        <begin position="1"/>
        <end position="81"/>
    </location>
</feature>
<keyword evidence="1" id="KW-0175">Coiled coil</keyword>
<dbReference type="Pfam" id="PF01817">
    <property type="entry name" value="CM_2"/>
    <property type="match status" value="1"/>
</dbReference>
<sequence length="86" mass="9986">MRLVGIEEARSLIDELDAKIVALLEERLELCRRLGEEKRRLGLGLRDEDREAEVLGRVPSRWRPLYRLVIEECLREQARGGFRGGV</sequence>
<dbReference type="SMART" id="SM00830">
    <property type="entry name" value="CM_2"/>
    <property type="match status" value="1"/>
</dbReference>
<evidence type="ECO:0000256" key="1">
    <source>
        <dbReference type="SAM" id="Coils"/>
    </source>
</evidence>
<dbReference type="InterPro" id="IPR036263">
    <property type="entry name" value="Chorismate_II_sf"/>
</dbReference>
<comment type="caution">
    <text evidence="3">The sequence shown here is derived from an EMBL/GenBank/DDBJ whole genome shotgun (WGS) entry which is preliminary data.</text>
</comment>
<dbReference type="SUPFAM" id="SSF48600">
    <property type="entry name" value="Chorismate mutase II"/>
    <property type="match status" value="1"/>
</dbReference>
<dbReference type="Proteomes" id="UP000291213">
    <property type="component" value="Unassembled WGS sequence"/>
</dbReference>
<dbReference type="PROSITE" id="PS51168">
    <property type="entry name" value="CHORISMATE_MUT_2"/>
    <property type="match status" value="1"/>
</dbReference>
<name>A0A401HA99_AERPX</name>
<dbReference type="InterPro" id="IPR002701">
    <property type="entry name" value="CM_II_prokaryot"/>
</dbReference>
<evidence type="ECO:0000313" key="4">
    <source>
        <dbReference type="Proteomes" id="UP000291213"/>
    </source>
</evidence>
<gene>
    <name evidence="3" type="ORF">apy_10780</name>
</gene>
<reference evidence="3 4" key="1">
    <citation type="submission" date="2017-02" db="EMBL/GenBank/DDBJ databases">
        <title>isolation and characterization of a novel temperate virus Aeropyrum globular virus 1 infecting hyperthermophilic archaeon Aeropyrum.</title>
        <authorList>
            <person name="Yumiya M."/>
            <person name="Yoshida T."/>
            <person name="Sako Y."/>
        </authorList>
    </citation>
    <scope>NUCLEOTIDE SEQUENCE [LARGE SCALE GENOMIC DNA]</scope>
    <source>
        <strain evidence="3 4">YK1-12-2013</strain>
    </source>
</reference>
<proteinExistence type="predicted"/>
<dbReference type="EMBL" id="BDMD01000055">
    <property type="protein sequence ID" value="GBF09353.1"/>
    <property type="molecule type" value="Genomic_DNA"/>
</dbReference>
<dbReference type="GO" id="GO:0004106">
    <property type="term" value="F:chorismate mutase activity"/>
    <property type="evidence" value="ECO:0007669"/>
    <property type="project" value="InterPro"/>
</dbReference>